<dbReference type="Proteomes" id="UP000324767">
    <property type="component" value="Unassembled WGS sequence"/>
</dbReference>
<evidence type="ECO:0000313" key="4">
    <source>
        <dbReference type="EMBL" id="KAA6411454.1"/>
    </source>
</evidence>
<feature type="signal peptide" evidence="3">
    <location>
        <begin position="1"/>
        <end position="22"/>
    </location>
</feature>
<dbReference type="OrthoDB" id="5215637at2759"/>
<keyword evidence="3" id="KW-0732">Signal</keyword>
<accession>A0A5M8PPN0</accession>
<dbReference type="AlphaFoldDB" id="A0A5M8PPN0"/>
<feature type="chain" id="PRO_5024369860" evidence="3">
    <location>
        <begin position="23"/>
        <end position="372"/>
    </location>
</feature>
<feature type="transmembrane region" description="Helical" evidence="2">
    <location>
        <begin position="284"/>
        <end position="306"/>
    </location>
</feature>
<dbReference type="EMBL" id="VXIT01000007">
    <property type="protein sequence ID" value="KAA6411454.1"/>
    <property type="molecule type" value="Genomic_DNA"/>
</dbReference>
<name>A0A5M8PPN0_9LECA</name>
<organism evidence="4 5">
    <name type="scientific">Lasallia pustulata</name>
    <dbReference type="NCBI Taxonomy" id="136370"/>
    <lineage>
        <taxon>Eukaryota</taxon>
        <taxon>Fungi</taxon>
        <taxon>Dikarya</taxon>
        <taxon>Ascomycota</taxon>
        <taxon>Pezizomycotina</taxon>
        <taxon>Lecanoromycetes</taxon>
        <taxon>OSLEUM clade</taxon>
        <taxon>Umbilicariomycetidae</taxon>
        <taxon>Umbilicariales</taxon>
        <taxon>Umbilicariaceae</taxon>
        <taxon>Lasallia</taxon>
    </lineage>
</organism>
<keyword evidence="2" id="KW-1133">Transmembrane helix</keyword>
<comment type="caution">
    <text evidence="4">The sequence shown here is derived from an EMBL/GenBank/DDBJ whole genome shotgun (WGS) entry which is preliminary data.</text>
</comment>
<reference evidence="4 5" key="1">
    <citation type="submission" date="2019-09" db="EMBL/GenBank/DDBJ databases">
        <title>The hologenome of the rock-dwelling lichen Lasallia pustulata.</title>
        <authorList>
            <person name="Greshake Tzovaras B."/>
            <person name="Segers F."/>
            <person name="Bicker A."/>
            <person name="Dal Grande F."/>
            <person name="Otte J."/>
            <person name="Hankeln T."/>
            <person name="Schmitt I."/>
            <person name="Ebersberger I."/>
        </authorList>
    </citation>
    <scope>NUCLEOTIDE SEQUENCE [LARGE SCALE GENOMIC DNA]</scope>
    <source>
        <strain evidence="4">A1-1</strain>
    </source>
</reference>
<feature type="region of interest" description="Disordered" evidence="1">
    <location>
        <begin position="157"/>
        <end position="274"/>
    </location>
</feature>
<keyword evidence="2" id="KW-0812">Transmembrane</keyword>
<proteinExistence type="predicted"/>
<evidence type="ECO:0000256" key="1">
    <source>
        <dbReference type="SAM" id="MobiDB-lite"/>
    </source>
</evidence>
<sequence>MPALYPFFRFTACLSLASYTSALCFYPNGNPSKDTACSTDGGDTFCCAIGFACLSNRLCHGLSEPWETNPWPLGRGSCTDVTWTNSSACPTFCRADTPNNGCQVAQCSDTTYCCGGDNGCCIQTLSIITLGTYSTLGFVMPGGFTAISPSATASQSTVINSHSPTTTLQSSTSTSQASNTTSQAPTTTSQASTTTSQSSTTTSQASTTTSQASTTTSQSSTTTSQSSISSSQPSLTSTANDISRSTTTSDPSWPESKTAGPTLTTAPPAATNPPISTVSSISKMGAGVGLAVGIAIIILGCLALFIHRRAYTQARKEIAALPQPSEPSGSAASSWFKPELSGQAPVELEALSKLPAELATAERDQELPVARD</sequence>
<evidence type="ECO:0000256" key="3">
    <source>
        <dbReference type="SAM" id="SignalP"/>
    </source>
</evidence>
<evidence type="ECO:0000313" key="5">
    <source>
        <dbReference type="Proteomes" id="UP000324767"/>
    </source>
</evidence>
<gene>
    <name evidence="4" type="ORF">FRX48_04734</name>
</gene>
<keyword evidence="2" id="KW-0472">Membrane</keyword>
<feature type="compositionally biased region" description="Polar residues" evidence="1">
    <location>
        <begin position="240"/>
        <end position="251"/>
    </location>
</feature>
<feature type="compositionally biased region" description="Low complexity" evidence="1">
    <location>
        <begin position="258"/>
        <end position="274"/>
    </location>
</feature>
<protein>
    <submittedName>
        <fullName evidence="4">Uncharacterized protein</fullName>
    </submittedName>
</protein>
<feature type="compositionally biased region" description="Low complexity" evidence="1">
    <location>
        <begin position="163"/>
        <end position="239"/>
    </location>
</feature>
<evidence type="ECO:0000256" key="2">
    <source>
        <dbReference type="SAM" id="Phobius"/>
    </source>
</evidence>